<dbReference type="RefSeq" id="WP_023363836.1">
    <property type="nucleotide sequence ID" value="NC_022657.1"/>
</dbReference>
<keyword evidence="1" id="KW-0732">Signal</keyword>
<accession>U5W5P4</accession>
<feature type="chain" id="PRO_5004666370" description="LTD domain-containing protein" evidence="1">
    <location>
        <begin position="22"/>
        <end position="143"/>
    </location>
</feature>
<dbReference type="PROSITE" id="PS51841">
    <property type="entry name" value="LTD"/>
    <property type="match status" value="1"/>
</dbReference>
<feature type="signal peptide" evidence="1">
    <location>
        <begin position="1"/>
        <end position="21"/>
    </location>
</feature>
<keyword evidence="4" id="KW-1185">Reference proteome</keyword>
<dbReference type="InterPro" id="IPR001322">
    <property type="entry name" value="Lamin_tail_dom"/>
</dbReference>
<dbReference type="AlphaFoldDB" id="U5W5P4"/>
<dbReference type="Pfam" id="PF00932">
    <property type="entry name" value="LTD"/>
    <property type="match status" value="1"/>
</dbReference>
<dbReference type="eggNOG" id="COG3568">
    <property type="taxonomic scope" value="Bacteria"/>
</dbReference>
<dbReference type="HOGENOM" id="CLU_116745_1_0_11"/>
<dbReference type="InterPro" id="IPR036415">
    <property type="entry name" value="Lamin_tail_dom_sf"/>
</dbReference>
<dbReference type="EMBL" id="CP006272">
    <property type="protein sequence ID" value="AGZ43246.1"/>
    <property type="molecule type" value="Genomic_DNA"/>
</dbReference>
<dbReference type="STRING" id="1246995.AFR_24900"/>
<evidence type="ECO:0000256" key="1">
    <source>
        <dbReference type="SAM" id="SignalP"/>
    </source>
</evidence>
<dbReference type="Gene3D" id="2.60.40.1260">
    <property type="entry name" value="Lamin Tail domain"/>
    <property type="match status" value="1"/>
</dbReference>
<reference evidence="3 4" key="1">
    <citation type="journal article" date="2014" name="J. Biotechnol.">
        <title>Complete genome sequence of the actinobacterium Actinoplanes friuliensis HAG 010964, producer of the lipopeptide antibiotic friulimycin.</title>
        <authorList>
            <person name="Ruckert C."/>
            <person name="Szczepanowski R."/>
            <person name="Albersmeier A."/>
            <person name="Goesmann A."/>
            <person name="Fischer N."/>
            <person name="Steinkamper A."/>
            <person name="Puhler A."/>
            <person name="Biener R."/>
            <person name="Schwartz D."/>
            <person name="Kalinowski J."/>
        </authorList>
    </citation>
    <scope>NUCLEOTIDE SEQUENCE [LARGE SCALE GENOMIC DNA]</scope>
    <source>
        <strain evidence="3 4">DSM 7358</strain>
    </source>
</reference>
<feature type="domain" description="LTD" evidence="2">
    <location>
        <begin position="22"/>
        <end position="136"/>
    </location>
</feature>
<name>U5W5P4_9ACTN</name>
<organism evidence="3 4">
    <name type="scientific">Actinoplanes friuliensis DSM 7358</name>
    <dbReference type="NCBI Taxonomy" id="1246995"/>
    <lineage>
        <taxon>Bacteria</taxon>
        <taxon>Bacillati</taxon>
        <taxon>Actinomycetota</taxon>
        <taxon>Actinomycetes</taxon>
        <taxon>Micromonosporales</taxon>
        <taxon>Micromonosporaceae</taxon>
        <taxon>Actinoplanes</taxon>
    </lineage>
</organism>
<evidence type="ECO:0000313" key="3">
    <source>
        <dbReference type="EMBL" id="AGZ43246.1"/>
    </source>
</evidence>
<protein>
    <recommendedName>
        <fullName evidence="2">LTD domain-containing protein</fullName>
    </recommendedName>
</protein>
<evidence type="ECO:0000259" key="2">
    <source>
        <dbReference type="PROSITE" id="PS51841"/>
    </source>
</evidence>
<dbReference type="PATRIC" id="fig|1246995.3.peg.5044"/>
<dbReference type="SUPFAM" id="SSF74853">
    <property type="entry name" value="Lamin A/C globular tail domain"/>
    <property type="match status" value="1"/>
</dbReference>
<dbReference type="KEGG" id="afs:AFR_24900"/>
<evidence type="ECO:0000313" key="4">
    <source>
        <dbReference type="Proteomes" id="UP000017746"/>
    </source>
</evidence>
<gene>
    <name evidence="3" type="ORF">AFR_24900</name>
</gene>
<proteinExistence type="predicted"/>
<dbReference type="Proteomes" id="UP000017746">
    <property type="component" value="Chromosome"/>
</dbReference>
<sequence length="143" mass="15223">MAATAAVAVGGVTMIALPADAATLPFQITGVYYNSPGSDTRSNASLNAEYVKITSKFGRTVDLKGYTLRDNSSHVYTFGSVKVKGHESVWVRTGKGTNTPYTLFWGSGAYIWNNTGDKATLKDAAGKVMDTCSWTNKGSFTSC</sequence>